<keyword evidence="2 7" id="KW-0808">Transferase</keyword>
<dbReference type="RefSeq" id="XP_009528621.1">
    <property type="nucleotide sequence ID" value="XM_009530326.1"/>
</dbReference>
<protein>
    <recommendedName>
        <fullName evidence="7">Palmitoyltransferase</fullName>
        <ecNumber evidence="7">2.3.1.225</ecNumber>
    </recommendedName>
</protein>
<evidence type="ECO:0000256" key="7">
    <source>
        <dbReference type="RuleBase" id="RU079119"/>
    </source>
</evidence>
<dbReference type="PANTHER" id="PTHR12246">
    <property type="entry name" value="PALMITOYLTRANSFERASE ZDHHC16"/>
    <property type="match status" value="1"/>
</dbReference>
<evidence type="ECO:0000313" key="9">
    <source>
        <dbReference type="EMBL" id="EGZ14872.1"/>
    </source>
</evidence>
<accession>G4ZK68</accession>
<proteinExistence type="inferred from homology"/>
<dbReference type="EC" id="2.3.1.225" evidence="7"/>
<keyword evidence="5 7" id="KW-0472">Membrane</keyword>
<reference evidence="9 10" key="1">
    <citation type="journal article" date="2006" name="Science">
        <title>Phytophthora genome sequences uncover evolutionary origins and mechanisms of pathogenesis.</title>
        <authorList>
            <person name="Tyler B.M."/>
            <person name="Tripathy S."/>
            <person name="Zhang X."/>
            <person name="Dehal P."/>
            <person name="Jiang R.H."/>
            <person name="Aerts A."/>
            <person name="Arredondo F.D."/>
            <person name="Baxter L."/>
            <person name="Bensasson D."/>
            <person name="Beynon J.L."/>
            <person name="Chapman J."/>
            <person name="Damasceno C.M."/>
            <person name="Dorrance A.E."/>
            <person name="Dou D."/>
            <person name="Dickerman A.W."/>
            <person name="Dubchak I.L."/>
            <person name="Garbelotto M."/>
            <person name="Gijzen M."/>
            <person name="Gordon S.G."/>
            <person name="Govers F."/>
            <person name="Grunwald N.J."/>
            <person name="Huang W."/>
            <person name="Ivors K.L."/>
            <person name="Jones R.W."/>
            <person name="Kamoun S."/>
            <person name="Krampis K."/>
            <person name="Lamour K.H."/>
            <person name="Lee M.K."/>
            <person name="McDonald W.H."/>
            <person name="Medina M."/>
            <person name="Meijer H.J."/>
            <person name="Nordberg E.K."/>
            <person name="Maclean D.J."/>
            <person name="Ospina-Giraldo M.D."/>
            <person name="Morris P.F."/>
            <person name="Phuntumart V."/>
            <person name="Putnam N.H."/>
            <person name="Rash S."/>
            <person name="Rose J.K."/>
            <person name="Sakihama Y."/>
            <person name="Salamov A.A."/>
            <person name="Savidor A."/>
            <person name="Scheuring C.F."/>
            <person name="Smith B.M."/>
            <person name="Sobral B.W."/>
            <person name="Terry A."/>
            <person name="Torto-Alalibo T.A."/>
            <person name="Win J."/>
            <person name="Xu Z."/>
            <person name="Zhang H."/>
            <person name="Grigoriev I.V."/>
            <person name="Rokhsar D.S."/>
            <person name="Boore J.L."/>
        </authorList>
    </citation>
    <scope>NUCLEOTIDE SEQUENCE [LARGE SCALE GENOMIC DNA]</scope>
    <source>
        <strain evidence="9 10">P6497</strain>
    </source>
</reference>
<evidence type="ECO:0000259" key="8">
    <source>
        <dbReference type="Pfam" id="PF01529"/>
    </source>
</evidence>
<comment type="domain">
    <text evidence="7">The DHHC domain is required for palmitoyltransferase activity.</text>
</comment>
<dbReference type="PROSITE" id="PS50216">
    <property type="entry name" value="DHHC"/>
    <property type="match status" value="1"/>
</dbReference>
<evidence type="ECO:0000256" key="4">
    <source>
        <dbReference type="ARBA" id="ARBA00022989"/>
    </source>
</evidence>
<dbReference type="KEGG" id="psoj:PHYSODRAFT_301657"/>
<comment type="catalytic activity">
    <reaction evidence="7">
        <text>L-cysteinyl-[protein] + hexadecanoyl-CoA = S-hexadecanoyl-L-cysteinyl-[protein] + CoA</text>
        <dbReference type="Rhea" id="RHEA:36683"/>
        <dbReference type="Rhea" id="RHEA-COMP:10131"/>
        <dbReference type="Rhea" id="RHEA-COMP:11032"/>
        <dbReference type="ChEBI" id="CHEBI:29950"/>
        <dbReference type="ChEBI" id="CHEBI:57287"/>
        <dbReference type="ChEBI" id="CHEBI:57379"/>
        <dbReference type="ChEBI" id="CHEBI:74151"/>
        <dbReference type="EC" id="2.3.1.225"/>
    </reaction>
</comment>
<evidence type="ECO:0000256" key="1">
    <source>
        <dbReference type="ARBA" id="ARBA00004141"/>
    </source>
</evidence>
<dbReference type="GO" id="GO:0019706">
    <property type="term" value="F:protein-cysteine S-palmitoyltransferase activity"/>
    <property type="evidence" value="ECO:0007669"/>
    <property type="project" value="UniProtKB-EC"/>
</dbReference>
<gene>
    <name evidence="9" type="ORF">PHYSODRAFT_301657</name>
</gene>
<dbReference type="SMR" id="G4ZK68"/>
<dbReference type="EMBL" id="JH159155">
    <property type="protein sequence ID" value="EGZ14872.1"/>
    <property type="molecule type" value="Genomic_DNA"/>
</dbReference>
<keyword evidence="6 7" id="KW-0012">Acyltransferase</keyword>
<evidence type="ECO:0000256" key="5">
    <source>
        <dbReference type="ARBA" id="ARBA00023136"/>
    </source>
</evidence>
<dbReference type="Proteomes" id="UP000002640">
    <property type="component" value="Unassembled WGS sequence"/>
</dbReference>
<feature type="transmembrane region" description="Helical" evidence="7">
    <location>
        <begin position="36"/>
        <end position="55"/>
    </location>
</feature>
<evidence type="ECO:0000256" key="3">
    <source>
        <dbReference type="ARBA" id="ARBA00022692"/>
    </source>
</evidence>
<evidence type="ECO:0000256" key="2">
    <source>
        <dbReference type="ARBA" id="ARBA00022679"/>
    </source>
</evidence>
<dbReference type="InParanoid" id="G4ZK68"/>
<keyword evidence="10" id="KW-1185">Reference proteome</keyword>
<sequence>MSLLGPLLVALGYGLILGIACVHFGKFLPARSPWHAAASVFLASELLLQYSLAVWSDPGYVVSRQLAPNDGCDGGSDHQRICQHCKMPKPPRAHHCRECRRCVYEMDHHCPWLNNCVGYHNYRHFWLLLLYIWVSCLYVAMLSARLFVETFTSSSADAQAEGRDNVVLDRFKVLFSFMATTVVGVVVCGYWGWHVYLVLTEQSTIEFMQRDGERLKLSVPALPRKRRGKMREGDMQRSVMYVDLVKGRNASVNVGMHEGVGKLLGEIAEQMKYKFCNLGEVEDKFGNMTNVLVICATKYSSEVQQSFLHRASTRYTVPTTIGCPHITEVLLLDLTTERMRQEFMGLENEPGLTRAMERMVVAACLATSSNE</sequence>
<comment type="subcellular location">
    <subcellularLocation>
        <location evidence="1">Membrane</location>
        <topology evidence="1">Multi-pass membrane protein</topology>
    </subcellularLocation>
</comment>
<dbReference type="InterPro" id="IPR039859">
    <property type="entry name" value="PFA4/ZDH16/20/ERF2-like"/>
</dbReference>
<organism evidence="9 10">
    <name type="scientific">Phytophthora sojae (strain P6497)</name>
    <name type="common">Soybean stem and root rot agent</name>
    <name type="synonym">Phytophthora megasperma f. sp. glycines</name>
    <dbReference type="NCBI Taxonomy" id="1094619"/>
    <lineage>
        <taxon>Eukaryota</taxon>
        <taxon>Sar</taxon>
        <taxon>Stramenopiles</taxon>
        <taxon>Oomycota</taxon>
        <taxon>Peronosporomycetes</taxon>
        <taxon>Peronosporales</taxon>
        <taxon>Peronosporaceae</taxon>
        <taxon>Phytophthora</taxon>
    </lineage>
</organism>
<evidence type="ECO:0000313" key="10">
    <source>
        <dbReference type="Proteomes" id="UP000002640"/>
    </source>
</evidence>
<dbReference type="AlphaFoldDB" id="G4ZK68"/>
<feature type="transmembrane region" description="Helical" evidence="7">
    <location>
        <begin position="173"/>
        <end position="193"/>
    </location>
</feature>
<feature type="transmembrane region" description="Helical" evidence="7">
    <location>
        <begin position="6"/>
        <end position="24"/>
    </location>
</feature>
<keyword evidence="3 7" id="KW-0812">Transmembrane</keyword>
<keyword evidence="4 7" id="KW-1133">Transmembrane helix</keyword>
<evidence type="ECO:0000256" key="6">
    <source>
        <dbReference type="ARBA" id="ARBA00023315"/>
    </source>
</evidence>
<dbReference type="GO" id="GO:0016020">
    <property type="term" value="C:membrane"/>
    <property type="evidence" value="ECO:0007669"/>
    <property type="project" value="UniProtKB-SubCell"/>
</dbReference>
<comment type="similarity">
    <text evidence="7">Belongs to the DHHC palmitoyltransferase family.</text>
</comment>
<dbReference type="InterPro" id="IPR001594">
    <property type="entry name" value="Palmitoyltrfase_DHHC"/>
</dbReference>
<feature type="domain" description="Palmitoyltransferase DHHC" evidence="8">
    <location>
        <begin position="77"/>
        <end position="210"/>
    </location>
</feature>
<dbReference type="Pfam" id="PF01529">
    <property type="entry name" value="DHHC"/>
    <property type="match status" value="1"/>
</dbReference>
<dbReference type="GeneID" id="20642051"/>
<feature type="transmembrane region" description="Helical" evidence="7">
    <location>
        <begin position="125"/>
        <end position="148"/>
    </location>
</feature>
<name>G4ZK68_PHYSP</name>